<dbReference type="Pfam" id="PF00697">
    <property type="entry name" value="PRAI"/>
    <property type="match status" value="1"/>
</dbReference>
<evidence type="ECO:0000256" key="4">
    <source>
        <dbReference type="ARBA" id="ARBA00022272"/>
    </source>
</evidence>
<evidence type="ECO:0000256" key="2">
    <source>
        <dbReference type="ARBA" id="ARBA00004664"/>
    </source>
</evidence>
<evidence type="ECO:0000256" key="5">
    <source>
        <dbReference type="ARBA" id="ARBA00022605"/>
    </source>
</evidence>
<dbReference type="EC" id="5.3.1.24" evidence="3 9"/>
<comment type="pathway">
    <text evidence="2 9">Amino-acid biosynthesis; L-tryptophan biosynthesis; L-tryptophan from chorismate: step 3/5.</text>
</comment>
<evidence type="ECO:0000256" key="6">
    <source>
        <dbReference type="ARBA" id="ARBA00022822"/>
    </source>
</evidence>
<comment type="caution">
    <text evidence="11">The sequence shown here is derived from an EMBL/GenBank/DDBJ whole genome shotgun (WGS) entry which is preliminary data.</text>
</comment>
<sequence>MLVKICGLMNKQDVTAAVDSGADYLGFVFADSKRRVTPEHAARISKDVPGHVRKVGVFVNSTKEEVEETVRVAKLDLIQLHGEESPEFCLDMPKPVIKAFSISSNSDLNKFEEYDVKHILTDAPGGKYRGGSGHTFDWTVLKGGSAEIFLAGGLTPENVSAAIRETSPVGVDVSSGVETDGKKDHLKIHSFIKEAKRSC</sequence>
<keyword evidence="12" id="KW-1185">Reference proteome</keyword>
<dbReference type="RefSeq" id="WP_239581611.1">
    <property type="nucleotide sequence ID" value="NZ_JAFBDK010000015.1"/>
</dbReference>
<dbReference type="Proteomes" id="UP001597561">
    <property type="component" value="Unassembled WGS sequence"/>
</dbReference>
<comment type="similarity">
    <text evidence="9">Belongs to the TrpF family.</text>
</comment>
<evidence type="ECO:0000259" key="10">
    <source>
        <dbReference type="Pfam" id="PF00697"/>
    </source>
</evidence>
<dbReference type="GO" id="GO:0004640">
    <property type="term" value="F:phosphoribosylanthranilate isomerase activity"/>
    <property type="evidence" value="ECO:0007669"/>
    <property type="project" value="UniProtKB-EC"/>
</dbReference>
<gene>
    <name evidence="9" type="primary">trpF</name>
    <name evidence="11" type="ORF">ACFS5P_18150</name>
</gene>
<dbReference type="SUPFAM" id="SSF51366">
    <property type="entry name" value="Ribulose-phoshate binding barrel"/>
    <property type="match status" value="1"/>
</dbReference>
<dbReference type="InterPro" id="IPR013785">
    <property type="entry name" value="Aldolase_TIM"/>
</dbReference>
<protein>
    <recommendedName>
        <fullName evidence="4 9">N-(5'-phosphoribosyl)anthranilate isomerase</fullName>
        <shortName evidence="9">PRAI</shortName>
        <ecNumber evidence="3 9">5.3.1.24</ecNumber>
    </recommendedName>
</protein>
<dbReference type="EMBL" id="JBHUPG010000037">
    <property type="protein sequence ID" value="MFD2913816.1"/>
    <property type="molecule type" value="Genomic_DNA"/>
</dbReference>
<evidence type="ECO:0000313" key="12">
    <source>
        <dbReference type="Proteomes" id="UP001597561"/>
    </source>
</evidence>
<evidence type="ECO:0000256" key="8">
    <source>
        <dbReference type="ARBA" id="ARBA00023235"/>
    </source>
</evidence>
<keyword evidence="6 9" id="KW-0822">Tryptophan biosynthesis</keyword>
<reference evidence="12" key="1">
    <citation type="journal article" date="2019" name="Int. J. Syst. Evol. Microbiol.">
        <title>The Global Catalogue of Microorganisms (GCM) 10K type strain sequencing project: providing services to taxonomists for standard genome sequencing and annotation.</title>
        <authorList>
            <consortium name="The Broad Institute Genomics Platform"/>
            <consortium name="The Broad Institute Genome Sequencing Center for Infectious Disease"/>
            <person name="Wu L."/>
            <person name="Ma J."/>
        </authorList>
    </citation>
    <scope>NUCLEOTIDE SEQUENCE [LARGE SCALE GENOMIC DNA]</scope>
    <source>
        <strain evidence="12">KCTC 13528</strain>
    </source>
</reference>
<keyword evidence="5 9" id="KW-0028">Amino-acid biosynthesis</keyword>
<evidence type="ECO:0000256" key="9">
    <source>
        <dbReference type="HAMAP-Rule" id="MF_00135"/>
    </source>
</evidence>
<name>A0ABW5ZN63_9BACL</name>
<evidence type="ECO:0000256" key="3">
    <source>
        <dbReference type="ARBA" id="ARBA00012572"/>
    </source>
</evidence>
<dbReference type="InterPro" id="IPR044643">
    <property type="entry name" value="TrpF_fam"/>
</dbReference>
<dbReference type="NCBIfam" id="NF002298">
    <property type="entry name" value="PRK01222.1-4"/>
    <property type="match status" value="1"/>
</dbReference>
<dbReference type="CDD" id="cd00405">
    <property type="entry name" value="PRAI"/>
    <property type="match status" value="1"/>
</dbReference>
<evidence type="ECO:0000256" key="1">
    <source>
        <dbReference type="ARBA" id="ARBA00001164"/>
    </source>
</evidence>
<feature type="domain" description="N-(5'phosphoribosyl) anthranilate isomerase (PRAI)" evidence="10">
    <location>
        <begin position="3"/>
        <end position="193"/>
    </location>
</feature>
<evidence type="ECO:0000313" key="11">
    <source>
        <dbReference type="EMBL" id="MFD2913816.1"/>
    </source>
</evidence>
<dbReference type="Gene3D" id="3.20.20.70">
    <property type="entry name" value="Aldolase class I"/>
    <property type="match status" value="1"/>
</dbReference>
<evidence type="ECO:0000256" key="7">
    <source>
        <dbReference type="ARBA" id="ARBA00023141"/>
    </source>
</evidence>
<comment type="catalytic activity">
    <reaction evidence="1 9">
        <text>N-(5-phospho-beta-D-ribosyl)anthranilate = 1-(2-carboxyphenylamino)-1-deoxy-D-ribulose 5-phosphate</text>
        <dbReference type="Rhea" id="RHEA:21540"/>
        <dbReference type="ChEBI" id="CHEBI:18277"/>
        <dbReference type="ChEBI" id="CHEBI:58613"/>
        <dbReference type="EC" id="5.3.1.24"/>
    </reaction>
</comment>
<organism evidence="11 12">
    <name type="scientific">Jeotgalibacillus terrae</name>
    <dbReference type="NCBI Taxonomy" id="587735"/>
    <lineage>
        <taxon>Bacteria</taxon>
        <taxon>Bacillati</taxon>
        <taxon>Bacillota</taxon>
        <taxon>Bacilli</taxon>
        <taxon>Bacillales</taxon>
        <taxon>Caryophanaceae</taxon>
        <taxon>Jeotgalibacillus</taxon>
    </lineage>
</organism>
<accession>A0ABW5ZN63</accession>
<dbReference type="HAMAP" id="MF_00135">
    <property type="entry name" value="PRAI"/>
    <property type="match status" value="1"/>
</dbReference>
<dbReference type="PANTHER" id="PTHR42894">
    <property type="entry name" value="N-(5'-PHOSPHORIBOSYL)ANTHRANILATE ISOMERASE"/>
    <property type="match status" value="1"/>
</dbReference>
<dbReference type="InterPro" id="IPR001240">
    <property type="entry name" value="PRAI_dom"/>
</dbReference>
<keyword evidence="7 9" id="KW-0057">Aromatic amino acid biosynthesis</keyword>
<dbReference type="PANTHER" id="PTHR42894:SF1">
    <property type="entry name" value="N-(5'-PHOSPHORIBOSYL)ANTHRANILATE ISOMERASE"/>
    <property type="match status" value="1"/>
</dbReference>
<dbReference type="NCBIfam" id="NF002300">
    <property type="entry name" value="PRK01222.1-7"/>
    <property type="match status" value="1"/>
</dbReference>
<keyword evidence="8 9" id="KW-0413">Isomerase</keyword>
<dbReference type="InterPro" id="IPR011060">
    <property type="entry name" value="RibuloseP-bd_barrel"/>
</dbReference>
<proteinExistence type="inferred from homology"/>